<dbReference type="GO" id="GO:0005507">
    <property type="term" value="F:copper ion binding"/>
    <property type="evidence" value="ECO:0007669"/>
    <property type="project" value="InterPro"/>
</dbReference>
<dbReference type="InterPro" id="IPR045087">
    <property type="entry name" value="Cu-oxidase_fam"/>
</dbReference>
<dbReference type="Gene3D" id="2.60.40.420">
    <property type="entry name" value="Cupredoxins - blue copper proteins"/>
    <property type="match status" value="3"/>
</dbReference>
<comment type="catalytic activity">
    <reaction evidence="1 20">
        <text>4 hydroquinone + O2 = 4 benzosemiquinone + 2 H2O</text>
        <dbReference type="Rhea" id="RHEA:11276"/>
        <dbReference type="ChEBI" id="CHEBI:15377"/>
        <dbReference type="ChEBI" id="CHEBI:15379"/>
        <dbReference type="ChEBI" id="CHEBI:17594"/>
        <dbReference type="ChEBI" id="CHEBI:17977"/>
        <dbReference type="EC" id="1.10.3.2"/>
    </reaction>
</comment>
<dbReference type="CDD" id="cd13897">
    <property type="entry name" value="CuRO_3_LCC_plant"/>
    <property type="match status" value="1"/>
</dbReference>
<comment type="function">
    <text evidence="19">Acts in the modification of cell walls via demethylesterification of cell wall pectin.</text>
</comment>
<keyword evidence="17 20" id="KW-0439">Lignin degradation</keyword>
<dbReference type="PROSITE" id="PS00079">
    <property type="entry name" value="MULTICOPPER_OXIDASE1"/>
    <property type="match status" value="1"/>
</dbReference>
<comment type="similarity">
    <text evidence="6 20">Belongs to the multicopper oxidase family.</text>
</comment>
<keyword evidence="7" id="KW-0134">Cell wall</keyword>
<dbReference type="EMBL" id="JAZDWU010000010">
    <property type="protein sequence ID" value="KAK9988052.1"/>
    <property type="molecule type" value="Genomic_DNA"/>
</dbReference>
<comment type="catalytic activity">
    <reaction evidence="18">
        <text>[(1-&gt;4)-alpha-D-galacturonosyl methyl ester](n) + n H2O = [(1-&gt;4)-alpha-D-galacturonosyl](n) + n methanol + n H(+)</text>
        <dbReference type="Rhea" id="RHEA:22380"/>
        <dbReference type="Rhea" id="RHEA-COMP:14570"/>
        <dbReference type="Rhea" id="RHEA-COMP:14573"/>
        <dbReference type="ChEBI" id="CHEBI:15377"/>
        <dbReference type="ChEBI" id="CHEBI:15378"/>
        <dbReference type="ChEBI" id="CHEBI:17790"/>
        <dbReference type="ChEBI" id="CHEBI:140522"/>
        <dbReference type="ChEBI" id="CHEBI:140523"/>
        <dbReference type="EC" id="3.1.1.11"/>
    </reaction>
</comment>
<evidence type="ECO:0000259" key="21">
    <source>
        <dbReference type="Pfam" id="PF00394"/>
    </source>
</evidence>
<dbReference type="InterPro" id="IPR033138">
    <property type="entry name" value="Cu_oxidase_CS"/>
</dbReference>
<evidence type="ECO:0000259" key="22">
    <source>
        <dbReference type="Pfam" id="PF01095"/>
    </source>
</evidence>
<feature type="domain" description="Pectinesterase catalytic" evidence="22">
    <location>
        <begin position="46"/>
        <end position="319"/>
    </location>
</feature>
<proteinExistence type="inferred from homology"/>
<dbReference type="AlphaFoldDB" id="A0AAW2BSD0"/>
<dbReference type="InterPro" id="IPR017761">
    <property type="entry name" value="Laccase"/>
</dbReference>
<comment type="function">
    <text evidence="20">Lignin degradation and detoxification of lignin-derived products.</text>
</comment>
<evidence type="ECO:0000256" key="20">
    <source>
        <dbReference type="RuleBase" id="RU361119"/>
    </source>
</evidence>
<dbReference type="GO" id="GO:0030599">
    <property type="term" value="F:pectinesterase activity"/>
    <property type="evidence" value="ECO:0007669"/>
    <property type="project" value="UniProtKB-EC"/>
</dbReference>
<dbReference type="CDD" id="cd13849">
    <property type="entry name" value="CuRO_1_LCC_plant"/>
    <property type="match status" value="1"/>
</dbReference>
<keyword evidence="16" id="KW-0325">Glycoprotein</keyword>
<evidence type="ECO:0000256" key="11">
    <source>
        <dbReference type="ARBA" id="ARBA00022737"/>
    </source>
</evidence>
<keyword evidence="12" id="KW-0378">Hydrolase</keyword>
<keyword evidence="15" id="KW-0063">Aspartyl esterase</keyword>
<keyword evidence="10 20" id="KW-0479">Metal-binding</keyword>
<evidence type="ECO:0000256" key="6">
    <source>
        <dbReference type="ARBA" id="ARBA00010609"/>
    </source>
</evidence>
<dbReference type="PANTHER" id="PTHR11709">
    <property type="entry name" value="MULTI-COPPER OXIDASE"/>
    <property type="match status" value="1"/>
</dbReference>
<dbReference type="InterPro" id="IPR034289">
    <property type="entry name" value="CuRO_3_LCC"/>
</dbReference>
<evidence type="ECO:0000256" key="18">
    <source>
        <dbReference type="ARBA" id="ARBA00047928"/>
    </source>
</evidence>
<dbReference type="InterPro" id="IPR001117">
    <property type="entry name" value="Cu-oxidase_2nd"/>
</dbReference>
<dbReference type="PROSITE" id="PS00080">
    <property type="entry name" value="MULTICOPPER_OXIDASE2"/>
    <property type="match status" value="1"/>
</dbReference>
<gene>
    <name evidence="25" type="ORF">SO802_028291</name>
</gene>
<sequence length="857" mass="94077">MGTMAMKIYNSYDIAVLFAIVVFGSFMANSAATGTMDMSTAILARVDQSGNGDFKKIQDAIDAVPSNNSELYFILVKPGTYREKLQVPADKPFITLSGTLASNTIITWGDTGEIIQSATLSVFASDFVARSLTIQNTFGTSGKAVALRVEGDRVAFYGCKILSYQDTLLDDAGRHYYSNCYIEGATDFICGNAASLFERCHLHSLSTVDGAITAQHRNSPSEDTGFTFLGCKITGVGTALLGRPWGPYSRVVFALTYMSSVVVPQGWDDWGDQSKQSTVYYGEYQCYGPGANRTKRVGWSKSLSNQEATPFLTKDMIGGQAESAVKKYQFDIHVRNVSRLCHAKPIVTVNGMFPGPTIYAREGDRVLVNVTNSAQYNMSIHWHGLKQYRNGWADGPAYITQCPIKTGNSYVYDFNVTAQRGTLWWHAHIFWLRATVYGAIVIMPKQGTPFPFPQPESEENILLGEWWNNDVEALVKQGNKLGLPPNMSDAHTINGKPGPLFPCSDKHTFAMEVEQGKTYLLRIINAALNDQLFFAIAGHNLTVVEVDAVYTKPFTTQAILIAPGQTTNVLVQASQVPSRYFMAARPFMDAPLSIDNKTAKAILQYKGIPTTVLPILPQLPAPNDTTFALSYNAKLRSLNSPQFPANVPTKVDRHLFYTIGLGINPCPTCLNGTQLTASLNNITFVMPQIGLLQAHYFNIKGVFRTDFPDHPPTPFNYTGAPLTANLGTKLGTRLSKVAFNSTVELVLQDTNLLSVESHPFHLHGYNFFVVGAGVGNFDPSKDPSKFNLVDPPERNTVGVPTGGWTAIRFRADNPGVWFMHCHLELHTSWGLKTAFVVENGKGPDQSVLPPPKDLPPC</sequence>
<dbReference type="InterPro" id="IPR011707">
    <property type="entry name" value="Cu-oxidase-like_N"/>
</dbReference>
<evidence type="ECO:0000256" key="17">
    <source>
        <dbReference type="ARBA" id="ARBA00023185"/>
    </source>
</evidence>
<evidence type="ECO:0000256" key="9">
    <source>
        <dbReference type="ARBA" id="ARBA00022525"/>
    </source>
</evidence>
<evidence type="ECO:0000256" key="1">
    <source>
        <dbReference type="ARBA" id="ARBA00000349"/>
    </source>
</evidence>
<keyword evidence="11 20" id="KW-0677">Repeat</keyword>
<dbReference type="GO" id="GO:0046274">
    <property type="term" value="P:lignin catabolic process"/>
    <property type="evidence" value="ECO:0007669"/>
    <property type="project" value="UniProtKB-KW"/>
</dbReference>
<dbReference type="PANTHER" id="PTHR11709:SF452">
    <property type="entry name" value="LACCASE-2"/>
    <property type="match status" value="1"/>
</dbReference>
<dbReference type="InterPro" id="IPR034288">
    <property type="entry name" value="CuRO_1_LCC"/>
</dbReference>
<dbReference type="InterPro" id="IPR012334">
    <property type="entry name" value="Pectin_lyas_fold"/>
</dbReference>
<dbReference type="Pfam" id="PF07732">
    <property type="entry name" value="Cu-oxidase_3"/>
    <property type="match status" value="1"/>
</dbReference>
<dbReference type="InterPro" id="IPR008972">
    <property type="entry name" value="Cupredoxin"/>
</dbReference>
<dbReference type="Pfam" id="PF01095">
    <property type="entry name" value="Pectinesterase"/>
    <property type="match status" value="1"/>
</dbReference>
<dbReference type="GO" id="GO:0048046">
    <property type="term" value="C:apoplast"/>
    <property type="evidence" value="ECO:0007669"/>
    <property type="project" value="UniProtKB-SubCell"/>
</dbReference>
<name>A0AAW2BSD0_9ROSI</name>
<dbReference type="GO" id="GO:0052716">
    <property type="term" value="F:hydroquinone:oxygen oxidoreductase activity"/>
    <property type="evidence" value="ECO:0007669"/>
    <property type="project" value="UniProtKB-EC"/>
</dbReference>
<organism evidence="25 26">
    <name type="scientific">Lithocarpus litseifolius</name>
    <dbReference type="NCBI Taxonomy" id="425828"/>
    <lineage>
        <taxon>Eukaryota</taxon>
        <taxon>Viridiplantae</taxon>
        <taxon>Streptophyta</taxon>
        <taxon>Embryophyta</taxon>
        <taxon>Tracheophyta</taxon>
        <taxon>Spermatophyta</taxon>
        <taxon>Magnoliopsida</taxon>
        <taxon>eudicotyledons</taxon>
        <taxon>Gunneridae</taxon>
        <taxon>Pentapetalae</taxon>
        <taxon>rosids</taxon>
        <taxon>fabids</taxon>
        <taxon>Fagales</taxon>
        <taxon>Fagaceae</taxon>
        <taxon>Lithocarpus</taxon>
    </lineage>
</organism>
<evidence type="ECO:0000256" key="19">
    <source>
        <dbReference type="ARBA" id="ARBA00057335"/>
    </source>
</evidence>
<comment type="subcellular location">
    <subcellularLocation>
        <location evidence="2">Secreted</location>
        <location evidence="2">Cell wall</location>
    </subcellularLocation>
    <subcellularLocation>
        <location evidence="3 20">Secreted</location>
        <location evidence="3 20">Extracellular space</location>
        <location evidence="3 20">Apoplast</location>
    </subcellularLocation>
</comment>
<comment type="similarity">
    <text evidence="5">Belongs to the pectinesterase family.</text>
</comment>
<dbReference type="FunFam" id="2.60.40.420:FF:000049">
    <property type="entry name" value="Laccase"/>
    <property type="match status" value="1"/>
</dbReference>
<evidence type="ECO:0000256" key="10">
    <source>
        <dbReference type="ARBA" id="ARBA00022723"/>
    </source>
</evidence>
<evidence type="ECO:0000256" key="15">
    <source>
        <dbReference type="ARBA" id="ARBA00023085"/>
    </source>
</evidence>
<dbReference type="InterPro" id="IPR034285">
    <property type="entry name" value="CuRO_2_LCC"/>
</dbReference>
<reference evidence="25 26" key="1">
    <citation type="submission" date="2024-01" db="EMBL/GenBank/DDBJ databases">
        <title>A telomere-to-telomere, gap-free genome of sweet tea (Lithocarpus litseifolius).</title>
        <authorList>
            <person name="Zhou J."/>
        </authorList>
    </citation>
    <scope>NUCLEOTIDE SEQUENCE [LARGE SCALE GENOMIC DNA]</scope>
    <source>
        <strain evidence="25">Zhou-2022a</strain>
        <tissue evidence="25">Leaf</tissue>
    </source>
</reference>
<dbReference type="SUPFAM" id="SSF51126">
    <property type="entry name" value="Pectin lyase-like"/>
    <property type="match status" value="1"/>
</dbReference>
<dbReference type="InterPro" id="IPR011050">
    <property type="entry name" value="Pectin_lyase_fold/virulence"/>
</dbReference>
<dbReference type="CDD" id="cd13875">
    <property type="entry name" value="CuRO_2_LCC_plant"/>
    <property type="match status" value="1"/>
</dbReference>
<feature type="domain" description="Plastocyanin-like" evidence="24">
    <location>
        <begin position="334"/>
        <end position="446"/>
    </location>
</feature>
<dbReference type="NCBIfam" id="TIGR03389">
    <property type="entry name" value="laccase"/>
    <property type="match status" value="1"/>
</dbReference>
<evidence type="ECO:0000256" key="3">
    <source>
        <dbReference type="ARBA" id="ARBA00004271"/>
    </source>
</evidence>
<dbReference type="FunFam" id="2.160.20.10:FF:000013">
    <property type="entry name" value="Pectinesterase"/>
    <property type="match status" value="1"/>
</dbReference>
<dbReference type="InterPro" id="IPR002355">
    <property type="entry name" value="Cu_oxidase_Cu_BS"/>
</dbReference>
<comment type="cofactor">
    <cofactor evidence="20">
        <name>Cu cation</name>
        <dbReference type="ChEBI" id="CHEBI:23378"/>
    </cofactor>
    <text evidence="20">Binds 4 Cu cations per monomer.</text>
</comment>
<evidence type="ECO:0000256" key="13">
    <source>
        <dbReference type="ARBA" id="ARBA00023002"/>
    </source>
</evidence>
<accession>A0AAW2BSD0</accession>
<evidence type="ECO:0000256" key="8">
    <source>
        <dbReference type="ARBA" id="ARBA00022523"/>
    </source>
</evidence>
<dbReference type="Pfam" id="PF00394">
    <property type="entry name" value="Cu-oxidase"/>
    <property type="match status" value="1"/>
</dbReference>
<keyword evidence="13 20" id="KW-0560">Oxidoreductase</keyword>
<keyword evidence="9 20" id="KW-0964">Secreted</keyword>
<evidence type="ECO:0000256" key="5">
    <source>
        <dbReference type="ARBA" id="ARBA00008891"/>
    </source>
</evidence>
<dbReference type="Gene3D" id="2.160.20.10">
    <property type="entry name" value="Single-stranded right-handed beta-helix, Pectin lyase-like"/>
    <property type="match status" value="1"/>
</dbReference>
<evidence type="ECO:0000313" key="25">
    <source>
        <dbReference type="EMBL" id="KAK9988052.1"/>
    </source>
</evidence>
<evidence type="ECO:0000259" key="23">
    <source>
        <dbReference type="Pfam" id="PF07731"/>
    </source>
</evidence>
<comment type="caution">
    <text evidence="25">The sequence shown here is derived from an EMBL/GenBank/DDBJ whole genome shotgun (WGS) entry which is preliminary data.</text>
</comment>
<evidence type="ECO:0000256" key="14">
    <source>
        <dbReference type="ARBA" id="ARBA00023008"/>
    </source>
</evidence>
<feature type="domain" description="Plastocyanin-like" evidence="21">
    <location>
        <begin position="461"/>
        <end position="607"/>
    </location>
</feature>
<dbReference type="InterPro" id="IPR011706">
    <property type="entry name" value="Cu-oxidase_C"/>
</dbReference>
<dbReference type="Proteomes" id="UP001459277">
    <property type="component" value="Unassembled WGS sequence"/>
</dbReference>
<evidence type="ECO:0000256" key="12">
    <source>
        <dbReference type="ARBA" id="ARBA00022801"/>
    </source>
</evidence>
<evidence type="ECO:0000256" key="16">
    <source>
        <dbReference type="ARBA" id="ARBA00023180"/>
    </source>
</evidence>
<dbReference type="EC" id="1.10.3.2" evidence="20"/>
<evidence type="ECO:0000256" key="2">
    <source>
        <dbReference type="ARBA" id="ARBA00004191"/>
    </source>
</evidence>
<evidence type="ECO:0000256" key="7">
    <source>
        <dbReference type="ARBA" id="ARBA00022512"/>
    </source>
</evidence>
<keyword evidence="8 20" id="KW-0052">Apoplast</keyword>
<dbReference type="SUPFAM" id="SSF49503">
    <property type="entry name" value="Cupredoxins"/>
    <property type="match status" value="3"/>
</dbReference>
<dbReference type="FunFam" id="2.60.40.420:FF:000062">
    <property type="entry name" value="Laccase"/>
    <property type="match status" value="1"/>
</dbReference>
<protein>
    <recommendedName>
        <fullName evidence="20">Laccase</fullName>
        <ecNumber evidence="20">1.10.3.2</ecNumber>
    </recommendedName>
    <alternativeName>
        <fullName evidence="20">Benzenediol:oxygen oxidoreductase</fullName>
    </alternativeName>
    <alternativeName>
        <fullName evidence="20">Diphenol oxidase</fullName>
    </alternativeName>
    <alternativeName>
        <fullName evidence="20">Urishiol oxidase</fullName>
    </alternativeName>
</protein>
<dbReference type="Pfam" id="PF07731">
    <property type="entry name" value="Cu-oxidase_2"/>
    <property type="match status" value="1"/>
</dbReference>
<evidence type="ECO:0000256" key="4">
    <source>
        <dbReference type="ARBA" id="ARBA00005184"/>
    </source>
</evidence>
<keyword evidence="26" id="KW-1185">Reference proteome</keyword>
<dbReference type="GO" id="GO:0042545">
    <property type="term" value="P:cell wall modification"/>
    <property type="evidence" value="ECO:0007669"/>
    <property type="project" value="InterPro"/>
</dbReference>
<feature type="domain" description="Plastocyanin-like" evidence="23">
    <location>
        <begin position="707"/>
        <end position="840"/>
    </location>
</feature>
<evidence type="ECO:0000259" key="24">
    <source>
        <dbReference type="Pfam" id="PF07732"/>
    </source>
</evidence>
<keyword evidence="14 20" id="KW-0186">Copper</keyword>
<comment type="pathway">
    <text evidence="4">Glycan metabolism; pectin degradation; 2-dehydro-3-deoxy-D-gluconate from pectin: step 1/5.</text>
</comment>
<dbReference type="InterPro" id="IPR000070">
    <property type="entry name" value="Pectinesterase_cat"/>
</dbReference>
<evidence type="ECO:0000313" key="26">
    <source>
        <dbReference type="Proteomes" id="UP001459277"/>
    </source>
</evidence>